<feature type="domain" description="Expansin-like EG45" evidence="5">
    <location>
        <begin position="68"/>
        <end position="175"/>
    </location>
</feature>
<name>A0AAV5JMR7_9ROSI</name>
<dbReference type="PROSITE" id="PS50843">
    <property type="entry name" value="EXPANSIN_CBD"/>
    <property type="match status" value="1"/>
</dbReference>
<dbReference type="AlphaFoldDB" id="A0AAV5JMR7"/>
<dbReference type="EMBL" id="BPVZ01000037">
    <property type="protein sequence ID" value="GKV12857.1"/>
    <property type="molecule type" value="Genomic_DNA"/>
</dbReference>
<evidence type="ECO:0000256" key="2">
    <source>
        <dbReference type="ARBA" id="ARBA00022525"/>
    </source>
</evidence>
<gene>
    <name evidence="7" type="ORF">SLEP1_g23948</name>
</gene>
<dbReference type="InterPro" id="IPR036908">
    <property type="entry name" value="RlpA-like_sf"/>
</dbReference>
<feature type="chain" id="PRO_5043439423" evidence="4">
    <location>
        <begin position="30"/>
        <end position="274"/>
    </location>
</feature>
<evidence type="ECO:0000256" key="3">
    <source>
        <dbReference type="RuleBase" id="RU003460"/>
    </source>
</evidence>
<dbReference type="GO" id="GO:0009653">
    <property type="term" value="P:anatomical structure morphogenesis"/>
    <property type="evidence" value="ECO:0007669"/>
    <property type="project" value="UniProtKB-ARBA"/>
</dbReference>
<feature type="domain" description="Expansin-like CBD" evidence="6">
    <location>
        <begin position="188"/>
        <end position="268"/>
    </location>
</feature>
<dbReference type="InterPro" id="IPR036749">
    <property type="entry name" value="Expansin_CBD_sf"/>
</dbReference>
<accession>A0AAV5JMR7</accession>
<dbReference type="SUPFAM" id="SSF50685">
    <property type="entry name" value="Barwin-like endoglucanases"/>
    <property type="match status" value="1"/>
</dbReference>
<evidence type="ECO:0000256" key="1">
    <source>
        <dbReference type="ARBA" id="ARBA00004613"/>
    </source>
</evidence>
<dbReference type="GO" id="GO:0005576">
    <property type="term" value="C:extracellular region"/>
    <property type="evidence" value="ECO:0007669"/>
    <property type="project" value="UniProtKB-SubCell"/>
</dbReference>
<dbReference type="InterPro" id="IPR007112">
    <property type="entry name" value="Expansin/allergen_DPBB_dom"/>
</dbReference>
<evidence type="ECO:0000259" key="5">
    <source>
        <dbReference type="PROSITE" id="PS50842"/>
    </source>
</evidence>
<sequence length="274" mass="29354">MTMEAVLSFHHSSYFFILFLLLLLKSCSAFHPKILNASIISTSAVSNSNWSPAVATWYGSPNGDGSEGGACGYGPTVGQAPFNSMISAGGNSLFQSGNGCGECYQVKCTGNAACSGNPVTVTITDSCPGCSESVHFDLSGTAFGAMAKSGQADQLRNAGFIQIQYLRMKCNYRGWEINFHVDAGSNPYYFATVIEYEDEGIAAVDLQEAGGNAWVPMQQSWGAIWKLNWGTQLRAPLSLRVKSSESGNTIVARDVIPANWQPGKTYVSKVNFMS</sequence>
<dbReference type="PRINTS" id="PR01225">
    <property type="entry name" value="EXPANSNFAMLY"/>
</dbReference>
<dbReference type="Pfam" id="PF03330">
    <property type="entry name" value="DPBB_1"/>
    <property type="match status" value="1"/>
</dbReference>
<keyword evidence="2" id="KW-0964">Secreted</keyword>
<dbReference type="PANTHER" id="PTHR31692:SF56">
    <property type="entry name" value="EXPANSIN-B2-RELATED"/>
    <property type="match status" value="1"/>
</dbReference>
<dbReference type="InterPro" id="IPR009009">
    <property type="entry name" value="RlpA-like_DPBB"/>
</dbReference>
<dbReference type="SUPFAM" id="SSF49590">
    <property type="entry name" value="PHL pollen allergen"/>
    <property type="match status" value="1"/>
</dbReference>
<dbReference type="SMART" id="SM00837">
    <property type="entry name" value="DPBB_1"/>
    <property type="match status" value="1"/>
</dbReference>
<comment type="caution">
    <text evidence="7">The sequence shown here is derived from an EMBL/GenBank/DDBJ whole genome shotgun (WGS) entry which is preliminary data.</text>
</comment>
<dbReference type="Pfam" id="PF01357">
    <property type="entry name" value="Expansin_C"/>
    <property type="match status" value="1"/>
</dbReference>
<reference evidence="7 8" key="1">
    <citation type="journal article" date="2021" name="Commun. Biol.">
        <title>The genome of Shorea leprosula (Dipterocarpaceae) highlights the ecological relevance of drought in aseasonal tropical rainforests.</title>
        <authorList>
            <person name="Ng K.K.S."/>
            <person name="Kobayashi M.J."/>
            <person name="Fawcett J.A."/>
            <person name="Hatakeyama M."/>
            <person name="Paape T."/>
            <person name="Ng C.H."/>
            <person name="Ang C.C."/>
            <person name="Tnah L.H."/>
            <person name="Lee C.T."/>
            <person name="Nishiyama T."/>
            <person name="Sese J."/>
            <person name="O'Brien M.J."/>
            <person name="Copetti D."/>
            <person name="Mohd Noor M.I."/>
            <person name="Ong R.C."/>
            <person name="Putra M."/>
            <person name="Sireger I.Z."/>
            <person name="Indrioko S."/>
            <person name="Kosugi Y."/>
            <person name="Izuno A."/>
            <person name="Isagi Y."/>
            <person name="Lee S.L."/>
            <person name="Shimizu K.K."/>
        </authorList>
    </citation>
    <scope>NUCLEOTIDE SEQUENCE [LARGE SCALE GENOMIC DNA]</scope>
    <source>
        <strain evidence="7">214</strain>
    </source>
</reference>
<protein>
    <submittedName>
        <fullName evidence="7">Uncharacterized protein</fullName>
    </submittedName>
</protein>
<evidence type="ECO:0000313" key="8">
    <source>
        <dbReference type="Proteomes" id="UP001054252"/>
    </source>
</evidence>
<dbReference type="Gene3D" id="2.40.40.10">
    <property type="entry name" value="RlpA-like domain"/>
    <property type="match status" value="1"/>
</dbReference>
<dbReference type="InterPro" id="IPR007117">
    <property type="entry name" value="Expansin_CBD"/>
</dbReference>
<dbReference type="PROSITE" id="PS50842">
    <property type="entry name" value="EXPANSIN_EG45"/>
    <property type="match status" value="1"/>
</dbReference>
<keyword evidence="8" id="KW-1185">Reference proteome</keyword>
<dbReference type="CDD" id="cd22275">
    <property type="entry name" value="DPBB_EXPB_N"/>
    <property type="match status" value="1"/>
</dbReference>
<comment type="subcellular location">
    <subcellularLocation>
        <location evidence="1">Secreted</location>
    </subcellularLocation>
</comment>
<dbReference type="Proteomes" id="UP001054252">
    <property type="component" value="Unassembled WGS sequence"/>
</dbReference>
<dbReference type="PRINTS" id="PR00829">
    <property type="entry name" value="LOLP1ALLERGN"/>
</dbReference>
<dbReference type="PANTHER" id="PTHR31692">
    <property type="entry name" value="EXPANSIN-B3"/>
    <property type="match status" value="1"/>
</dbReference>
<dbReference type="InterPro" id="IPR007118">
    <property type="entry name" value="Expan_Lol_pI"/>
</dbReference>
<proteinExistence type="inferred from homology"/>
<feature type="signal peptide" evidence="4">
    <location>
        <begin position="1"/>
        <end position="29"/>
    </location>
</feature>
<keyword evidence="4" id="KW-0732">Signal</keyword>
<dbReference type="InterPro" id="IPR005795">
    <property type="entry name" value="LolPI"/>
</dbReference>
<comment type="similarity">
    <text evidence="3">Belongs to the expansin family.</text>
</comment>
<evidence type="ECO:0000259" key="6">
    <source>
        <dbReference type="PROSITE" id="PS50843"/>
    </source>
</evidence>
<dbReference type="Gene3D" id="2.60.40.760">
    <property type="entry name" value="Expansin, cellulose-binding-like domain"/>
    <property type="match status" value="1"/>
</dbReference>
<evidence type="ECO:0000313" key="7">
    <source>
        <dbReference type="EMBL" id="GKV12857.1"/>
    </source>
</evidence>
<evidence type="ECO:0000256" key="4">
    <source>
        <dbReference type="SAM" id="SignalP"/>
    </source>
</evidence>
<organism evidence="7 8">
    <name type="scientific">Rubroshorea leprosula</name>
    <dbReference type="NCBI Taxonomy" id="152421"/>
    <lineage>
        <taxon>Eukaryota</taxon>
        <taxon>Viridiplantae</taxon>
        <taxon>Streptophyta</taxon>
        <taxon>Embryophyta</taxon>
        <taxon>Tracheophyta</taxon>
        <taxon>Spermatophyta</taxon>
        <taxon>Magnoliopsida</taxon>
        <taxon>eudicotyledons</taxon>
        <taxon>Gunneridae</taxon>
        <taxon>Pentapetalae</taxon>
        <taxon>rosids</taxon>
        <taxon>malvids</taxon>
        <taxon>Malvales</taxon>
        <taxon>Dipterocarpaceae</taxon>
        <taxon>Rubroshorea</taxon>
    </lineage>
</organism>